<dbReference type="InterPro" id="IPR050951">
    <property type="entry name" value="Retrovirus_Pol_polyprotein"/>
</dbReference>
<keyword evidence="10" id="KW-1185">Reference proteome</keyword>
<keyword evidence="2" id="KW-0548">Nucleotidyltransferase</keyword>
<protein>
    <submittedName>
        <fullName evidence="9">Uncharacterized protein</fullName>
    </submittedName>
</protein>
<evidence type="ECO:0000256" key="2">
    <source>
        <dbReference type="ARBA" id="ARBA00022695"/>
    </source>
</evidence>
<evidence type="ECO:0000259" key="8">
    <source>
        <dbReference type="Pfam" id="PF17917"/>
    </source>
</evidence>
<proteinExistence type="predicted"/>
<dbReference type="SUPFAM" id="SSF56672">
    <property type="entry name" value="DNA/RNA polymerases"/>
    <property type="match status" value="1"/>
</dbReference>
<dbReference type="Proteomes" id="UP001234989">
    <property type="component" value="Chromosome 3"/>
</dbReference>
<keyword evidence="6" id="KW-0695">RNA-directed DNA polymerase</keyword>
<dbReference type="GO" id="GO:0003964">
    <property type="term" value="F:RNA-directed DNA polymerase activity"/>
    <property type="evidence" value="ECO:0007669"/>
    <property type="project" value="UniProtKB-KW"/>
</dbReference>
<feature type="domain" description="Reverse transcriptase" evidence="7">
    <location>
        <begin position="2"/>
        <end position="52"/>
    </location>
</feature>
<dbReference type="GO" id="GO:0004519">
    <property type="term" value="F:endonuclease activity"/>
    <property type="evidence" value="ECO:0007669"/>
    <property type="project" value="UniProtKB-KW"/>
</dbReference>
<evidence type="ECO:0000259" key="7">
    <source>
        <dbReference type="Pfam" id="PF00078"/>
    </source>
</evidence>
<reference evidence="9" key="1">
    <citation type="submission" date="2023-08" db="EMBL/GenBank/DDBJ databases">
        <title>A de novo genome assembly of Solanum verrucosum Schlechtendal, a Mexican diploid species geographically isolated from the other diploid A-genome species in potato relatives.</title>
        <authorList>
            <person name="Hosaka K."/>
        </authorList>
    </citation>
    <scope>NUCLEOTIDE SEQUENCE</scope>
    <source>
        <tissue evidence="9">Young leaves</tissue>
    </source>
</reference>
<dbReference type="PANTHER" id="PTHR37984">
    <property type="entry name" value="PROTEIN CBG26694"/>
    <property type="match status" value="1"/>
</dbReference>
<organism evidence="9 10">
    <name type="scientific">Solanum verrucosum</name>
    <dbReference type="NCBI Taxonomy" id="315347"/>
    <lineage>
        <taxon>Eukaryota</taxon>
        <taxon>Viridiplantae</taxon>
        <taxon>Streptophyta</taxon>
        <taxon>Embryophyta</taxon>
        <taxon>Tracheophyta</taxon>
        <taxon>Spermatophyta</taxon>
        <taxon>Magnoliopsida</taxon>
        <taxon>eudicotyledons</taxon>
        <taxon>Gunneridae</taxon>
        <taxon>Pentapetalae</taxon>
        <taxon>asterids</taxon>
        <taxon>lamiids</taxon>
        <taxon>Solanales</taxon>
        <taxon>Solanaceae</taxon>
        <taxon>Solanoideae</taxon>
        <taxon>Solaneae</taxon>
        <taxon>Solanum</taxon>
    </lineage>
</organism>
<keyword evidence="5" id="KW-0378">Hydrolase</keyword>
<dbReference type="AlphaFoldDB" id="A0AAF0QDJ8"/>
<dbReference type="Pfam" id="PF17917">
    <property type="entry name" value="RT_RNaseH"/>
    <property type="match status" value="1"/>
</dbReference>
<gene>
    <name evidence="9" type="ORF">MTR67_011921</name>
</gene>
<dbReference type="CDD" id="cd09274">
    <property type="entry name" value="RNase_HI_RT_Ty3"/>
    <property type="match status" value="1"/>
</dbReference>
<dbReference type="InterPro" id="IPR043502">
    <property type="entry name" value="DNA/RNA_pol_sf"/>
</dbReference>
<keyword evidence="3" id="KW-0540">Nuclease</keyword>
<feature type="domain" description="Reverse transcriptase RNase H-like" evidence="8">
    <location>
        <begin position="95"/>
        <end position="172"/>
    </location>
</feature>
<dbReference type="Pfam" id="PF00078">
    <property type="entry name" value="RVT_1"/>
    <property type="match status" value="1"/>
</dbReference>
<evidence type="ECO:0000256" key="1">
    <source>
        <dbReference type="ARBA" id="ARBA00022679"/>
    </source>
</evidence>
<feature type="non-terminal residue" evidence="9">
    <location>
        <position position="1"/>
    </location>
</feature>
<dbReference type="Gene3D" id="3.30.70.270">
    <property type="match status" value="1"/>
</dbReference>
<accession>A0AAF0QDJ8</accession>
<sequence>VFTNDIFIFFGSNEDHNKHLQIILQNLREKELYAKLSKCEFLFDEVAFLGHAVSTEGVKVDPSKIQTVVEWRPSKSPTEVRSLLGLAGYNIRFLGLGCVFMQEGEVISYAYQKLKPHELNYPTHDLEIATIVFALKIWRHYLYGEKCHIFTDHKSLKYLGTQKELNLRQRRLLGTHQGL</sequence>
<evidence type="ECO:0000256" key="4">
    <source>
        <dbReference type="ARBA" id="ARBA00022759"/>
    </source>
</evidence>
<keyword evidence="1" id="KW-0808">Transferase</keyword>
<evidence type="ECO:0000313" key="9">
    <source>
        <dbReference type="EMBL" id="WMV18536.1"/>
    </source>
</evidence>
<evidence type="ECO:0000256" key="5">
    <source>
        <dbReference type="ARBA" id="ARBA00022801"/>
    </source>
</evidence>
<evidence type="ECO:0000313" key="10">
    <source>
        <dbReference type="Proteomes" id="UP001234989"/>
    </source>
</evidence>
<keyword evidence="4" id="KW-0255">Endonuclease</keyword>
<dbReference type="InterPro" id="IPR041373">
    <property type="entry name" value="RT_RNaseH"/>
</dbReference>
<evidence type="ECO:0000256" key="3">
    <source>
        <dbReference type="ARBA" id="ARBA00022722"/>
    </source>
</evidence>
<dbReference type="GO" id="GO:0016787">
    <property type="term" value="F:hydrolase activity"/>
    <property type="evidence" value="ECO:0007669"/>
    <property type="project" value="UniProtKB-KW"/>
</dbReference>
<evidence type="ECO:0000256" key="6">
    <source>
        <dbReference type="ARBA" id="ARBA00022918"/>
    </source>
</evidence>
<dbReference type="InterPro" id="IPR043128">
    <property type="entry name" value="Rev_trsase/Diguanyl_cyclase"/>
</dbReference>
<dbReference type="EMBL" id="CP133614">
    <property type="protein sequence ID" value="WMV18536.1"/>
    <property type="molecule type" value="Genomic_DNA"/>
</dbReference>
<dbReference type="PANTHER" id="PTHR37984:SF5">
    <property type="entry name" value="PROTEIN NYNRIN-LIKE"/>
    <property type="match status" value="1"/>
</dbReference>
<name>A0AAF0QDJ8_SOLVR</name>
<dbReference type="InterPro" id="IPR000477">
    <property type="entry name" value="RT_dom"/>
</dbReference>